<feature type="region of interest" description="Disordered" evidence="1">
    <location>
        <begin position="178"/>
        <end position="203"/>
    </location>
</feature>
<evidence type="ECO:0000313" key="2">
    <source>
        <dbReference type="EMBL" id="CAB5675992.1"/>
    </source>
</evidence>
<accession>A0AA35D5V2</accession>
<comment type="caution">
    <text evidence="2">The sequence shown here is derived from an EMBL/GenBank/DDBJ whole genome shotgun (WGS) entry which is preliminary data.</text>
</comment>
<dbReference type="RefSeq" id="WP_234686413.1">
    <property type="nucleotide sequence ID" value="NZ_CAHPSC010000011.1"/>
</dbReference>
<dbReference type="Proteomes" id="UP000834458">
    <property type="component" value="Unassembled WGS sequence"/>
</dbReference>
<dbReference type="AlphaFoldDB" id="A0AA35D5V2"/>
<sequence length="289" mass="31879">MFQLVEPTQVTITNANPRRELHGEEKVRAIDLAFILKGDNKLLDLIQAGLREHHFCNHAADAHQESLLPDELIPLPNLRQPNLPTTYHYQKGVKLRGYRFVWDFGTQDDYVDFQDAVLANLQYEIFEGGSVEVKGTIQYNGEELQDNILYGELSGLASEEPIFIKLLAPATAQVAKKGYRAGKPDTQPAADKDPNQGELGVDGQSPEAAFAAAAMGQVWLRGCDEEKFDSIDDLLEATGAESPLQVGEELDLETESGLLLIIKITALDEETDKASFEIVSQLPVGQETT</sequence>
<reference evidence="2" key="1">
    <citation type="submission" date="2020-05" db="EMBL/GenBank/DDBJ databases">
        <authorList>
            <person name="Delgado-Blas J."/>
        </authorList>
    </citation>
    <scope>NUCLEOTIDE SEQUENCE</scope>
    <source>
        <strain evidence="2">BB1454</strain>
    </source>
</reference>
<dbReference type="EMBL" id="CAHPSC010000011">
    <property type="protein sequence ID" value="CAB5675992.1"/>
    <property type="molecule type" value="Genomic_DNA"/>
</dbReference>
<gene>
    <name evidence="2" type="ORF">GHA_01126</name>
</gene>
<proteinExistence type="predicted"/>
<evidence type="ECO:0000256" key="1">
    <source>
        <dbReference type="SAM" id="MobiDB-lite"/>
    </source>
</evidence>
<protein>
    <submittedName>
        <fullName evidence="2">Uncharacterized protein</fullName>
    </submittedName>
</protein>
<evidence type="ECO:0000313" key="3">
    <source>
        <dbReference type="Proteomes" id="UP000834458"/>
    </source>
</evidence>
<name>A0AA35D5V2_9BURK</name>
<organism evidence="2 3">
    <name type="scientific">Comamonas aquatica</name>
    <dbReference type="NCBI Taxonomy" id="225991"/>
    <lineage>
        <taxon>Bacteria</taxon>
        <taxon>Pseudomonadati</taxon>
        <taxon>Pseudomonadota</taxon>
        <taxon>Betaproteobacteria</taxon>
        <taxon>Burkholderiales</taxon>
        <taxon>Comamonadaceae</taxon>
        <taxon>Comamonas</taxon>
    </lineage>
</organism>